<evidence type="ECO:0000256" key="4">
    <source>
        <dbReference type="ARBA" id="ARBA00022679"/>
    </source>
</evidence>
<evidence type="ECO:0000256" key="6">
    <source>
        <dbReference type="ARBA" id="ARBA00022898"/>
    </source>
</evidence>
<dbReference type="PROSITE" id="PS00595">
    <property type="entry name" value="AA_TRANSFER_CLASS_5"/>
    <property type="match status" value="1"/>
</dbReference>
<gene>
    <name evidence="12" type="ORF">B9O19_01025</name>
</gene>
<keyword evidence="8" id="KW-0411">Iron-sulfur</keyword>
<evidence type="ECO:0000256" key="8">
    <source>
        <dbReference type="ARBA" id="ARBA00023014"/>
    </source>
</evidence>
<dbReference type="InterPro" id="IPR000192">
    <property type="entry name" value="Aminotrans_V_dom"/>
</dbReference>
<comment type="cofactor">
    <cofactor evidence="1 10">
        <name>pyridoxal 5'-phosphate</name>
        <dbReference type="ChEBI" id="CHEBI:597326"/>
    </cofactor>
</comment>
<dbReference type="EMBL" id="CP020991">
    <property type="protein sequence ID" value="AUO19194.1"/>
    <property type="molecule type" value="Genomic_DNA"/>
</dbReference>
<keyword evidence="6" id="KW-0663">Pyridoxal phosphate</keyword>
<dbReference type="GeneID" id="98062438"/>
<dbReference type="InterPro" id="IPR015424">
    <property type="entry name" value="PyrdxlP-dep_Trfase"/>
</dbReference>
<evidence type="ECO:0000256" key="5">
    <source>
        <dbReference type="ARBA" id="ARBA00022723"/>
    </source>
</evidence>
<proteinExistence type="inferred from homology"/>
<evidence type="ECO:0000256" key="7">
    <source>
        <dbReference type="ARBA" id="ARBA00023004"/>
    </source>
</evidence>
<dbReference type="RefSeq" id="WP_245863026.1">
    <property type="nucleotide sequence ID" value="NZ_CP020991.1"/>
</dbReference>
<protein>
    <recommendedName>
        <fullName evidence="3">cysteine desulfurase</fullName>
        <ecNumber evidence="3">2.8.1.7</ecNumber>
    </recommendedName>
</protein>
<evidence type="ECO:0000256" key="9">
    <source>
        <dbReference type="ARBA" id="ARBA00050776"/>
    </source>
</evidence>
<dbReference type="AlphaFoldDB" id="A0A2K9P1Q7"/>
<dbReference type="SUPFAM" id="SSF53383">
    <property type="entry name" value="PLP-dependent transferases"/>
    <property type="match status" value="1"/>
</dbReference>
<evidence type="ECO:0000256" key="3">
    <source>
        <dbReference type="ARBA" id="ARBA00012239"/>
    </source>
</evidence>
<dbReference type="Proteomes" id="UP000235589">
    <property type="component" value="Chromosome"/>
</dbReference>
<dbReference type="Gene3D" id="1.10.260.50">
    <property type="match status" value="1"/>
</dbReference>
<dbReference type="FunFam" id="3.40.640.10:FF:000084">
    <property type="entry name" value="IscS-like cysteine desulfurase"/>
    <property type="match status" value="1"/>
</dbReference>
<dbReference type="InterPro" id="IPR015422">
    <property type="entry name" value="PyrdxlP-dep_Trfase_small"/>
</dbReference>
<evidence type="ECO:0000256" key="1">
    <source>
        <dbReference type="ARBA" id="ARBA00001933"/>
    </source>
</evidence>
<dbReference type="Gene3D" id="3.40.640.10">
    <property type="entry name" value="Type I PLP-dependent aspartate aminotransferase-like (Major domain)"/>
    <property type="match status" value="1"/>
</dbReference>
<reference evidence="12 13" key="1">
    <citation type="submission" date="2017-04" db="EMBL/GenBank/DDBJ databases">
        <title>Monoglobus pectinilyticus 14 draft genome.</title>
        <authorList>
            <person name="Kim C."/>
            <person name="Rosendale D.I."/>
            <person name="Kelly W.J."/>
            <person name="Tannock G.W."/>
            <person name="Patchett M.L."/>
            <person name="Jordens J.Z."/>
        </authorList>
    </citation>
    <scope>NUCLEOTIDE SEQUENCE [LARGE SCALE GENOMIC DNA]</scope>
    <source>
        <strain evidence="12 13">14</strain>
    </source>
</reference>
<dbReference type="InterPro" id="IPR016454">
    <property type="entry name" value="Cysteine_dSase"/>
</dbReference>
<dbReference type="PANTHER" id="PTHR11601:SF34">
    <property type="entry name" value="CYSTEINE DESULFURASE"/>
    <property type="match status" value="1"/>
</dbReference>
<comment type="catalytic activity">
    <reaction evidence="9">
        <text>(sulfur carrier)-H + L-cysteine = (sulfur carrier)-SH + L-alanine</text>
        <dbReference type="Rhea" id="RHEA:43892"/>
        <dbReference type="Rhea" id="RHEA-COMP:14737"/>
        <dbReference type="Rhea" id="RHEA-COMP:14739"/>
        <dbReference type="ChEBI" id="CHEBI:29917"/>
        <dbReference type="ChEBI" id="CHEBI:35235"/>
        <dbReference type="ChEBI" id="CHEBI:57972"/>
        <dbReference type="ChEBI" id="CHEBI:64428"/>
        <dbReference type="EC" id="2.8.1.7"/>
    </reaction>
</comment>
<dbReference type="GO" id="GO:0031071">
    <property type="term" value="F:cysteine desulfurase activity"/>
    <property type="evidence" value="ECO:0007669"/>
    <property type="project" value="UniProtKB-EC"/>
</dbReference>
<comment type="similarity">
    <text evidence="2">Belongs to the class-V pyridoxal-phosphate-dependent aminotransferase family. NifS/IscS subfamily.</text>
</comment>
<keyword evidence="4 12" id="KW-0808">Transferase</keyword>
<evidence type="ECO:0000259" key="11">
    <source>
        <dbReference type="Pfam" id="PF00266"/>
    </source>
</evidence>
<dbReference type="Pfam" id="PF00266">
    <property type="entry name" value="Aminotran_5"/>
    <property type="match status" value="1"/>
</dbReference>
<dbReference type="KEGG" id="mpec:B9O19_01025"/>
<dbReference type="InterPro" id="IPR020578">
    <property type="entry name" value="Aminotrans_V_PyrdxlP_BS"/>
</dbReference>
<evidence type="ECO:0000256" key="10">
    <source>
        <dbReference type="RuleBase" id="RU004504"/>
    </source>
</evidence>
<accession>A0A2K9P1Q7</accession>
<sequence>MKKLVYADNAATTKLDDEAFEAMKPYLLNDYGNASQPYSFSRASKKALKNARQIIAECINAQPEEIYFTSGGTESDNWAIKGTFFLNNKGRIITSEIEHHAILNSTKAIESMGCEVVYLKPTKEGLITIDELSKAVTKQTSLVSVMFANNEIGTIQPIKELAKIAHKSGALFHTDAVQAVGHIKLDVKDLDVDMLSASAHKFNGPKGIGFLYIKNGTPLIPYIDGGAQESSLRAGTENIASIVGMAYALKKNCEQIEKNTSKVRELEKDLLDLLGVSNNKEIIKNGGNNTLPGTISLSFKNQNGEAMLHRLDLKGICVSTGSACDGKDTNISHVLKAIKLDEKYANGTIRISLSKNNTKDEIMIIYEEIKRILQK</sequence>
<evidence type="ECO:0000256" key="2">
    <source>
        <dbReference type="ARBA" id="ARBA00006490"/>
    </source>
</evidence>
<dbReference type="InterPro" id="IPR015421">
    <property type="entry name" value="PyrdxlP-dep_Trfase_major"/>
</dbReference>
<dbReference type="PANTHER" id="PTHR11601">
    <property type="entry name" value="CYSTEINE DESULFURYLASE FAMILY MEMBER"/>
    <property type="match status" value="1"/>
</dbReference>
<organism evidence="12 13">
    <name type="scientific">Monoglobus pectinilyticus</name>
    <dbReference type="NCBI Taxonomy" id="1981510"/>
    <lineage>
        <taxon>Bacteria</taxon>
        <taxon>Bacillati</taxon>
        <taxon>Bacillota</taxon>
        <taxon>Clostridia</taxon>
        <taxon>Monoglobales</taxon>
        <taxon>Monoglobaceae</taxon>
        <taxon>Monoglobus</taxon>
    </lineage>
</organism>
<dbReference type="Gene3D" id="3.90.1150.10">
    <property type="entry name" value="Aspartate Aminotransferase, domain 1"/>
    <property type="match status" value="1"/>
</dbReference>
<keyword evidence="5" id="KW-0479">Metal-binding</keyword>
<name>A0A2K9P1Q7_9FIRM</name>
<dbReference type="EC" id="2.8.1.7" evidence="3"/>
<evidence type="ECO:0000313" key="12">
    <source>
        <dbReference type="EMBL" id="AUO19194.1"/>
    </source>
</evidence>
<keyword evidence="13" id="KW-1185">Reference proteome</keyword>
<dbReference type="PIRSF" id="PIRSF005572">
    <property type="entry name" value="NifS"/>
    <property type="match status" value="1"/>
</dbReference>
<evidence type="ECO:0000313" key="13">
    <source>
        <dbReference type="Proteomes" id="UP000235589"/>
    </source>
</evidence>
<dbReference type="GO" id="GO:0046872">
    <property type="term" value="F:metal ion binding"/>
    <property type="evidence" value="ECO:0007669"/>
    <property type="project" value="UniProtKB-KW"/>
</dbReference>
<keyword evidence="7" id="KW-0408">Iron</keyword>
<feature type="domain" description="Aminotransferase class V" evidence="11">
    <location>
        <begin position="5"/>
        <end position="362"/>
    </location>
</feature>
<dbReference type="GO" id="GO:0051536">
    <property type="term" value="F:iron-sulfur cluster binding"/>
    <property type="evidence" value="ECO:0007669"/>
    <property type="project" value="UniProtKB-KW"/>
</dbReference>